<name>A0ABX6SUH1_9ACTN</name>
<evidence type="ECO:0000313" key="3">
    <source>
        <dbReference type="Proteomes" id="UP000515871"/>
    </source>
</evidence>
<feature type="compositionally biased region" description="Polar residues" evidence="1">
    <location>
        <begin position="57"/>
        <end position="67"/>
    </location>
</feature>
<gene>
    <name evidence="2" type="ORF">H9L21_15070</name>
</gene>
<keyword evidence="3" id="KW-1185">Reference proteome</keyword>
<dbReference type="Proteomes" id="UP000515871">
    <property type="component" value="Chromosome"/>
</dbReference>
<feature type="region of interest" description="Disordered" evidence="1">
    <location>
        <begin position="27"/>
        <end position="67"/>
    </location>
</feature>
<reference evidence="2 3" key="1">
    <citation type="submission" date="2020-08" db="EMBL/GenBank/DDBJ databases">
        <title>Novel species in genus Aeromicrobium.</title>
        <authorList>
            <person name="Zhang G."/>
        </authorList>
    </citation>
    <scope>NUCLEOTIDE SEQUENCE [LARGE SCALE GENOMIC DNA]</scope>
    <source>
        <strain evidence="3">zg-629</strain>
    </source>
</reference>
<protein>
    <recommendedName>
        <fullName evidence="4">Transposase</fullName>
    </recommendedName>
</protein>
<sequence>MKRVIALENQVAALRDKVAELQAELAEARAPQNLPPSTPSGRSPRGGVTDLRHPATCGTQDLPSDSR</sequence>
<dbReference type="EMBL" id="CP060587">
    <property type="protein sequence ID" value="QNL94375.1"/>
    <property type="molecule type" value="Genomic_DNA"/>
</dbReference>
<proteinExistence type="predicted"/>
<evidence type="ECO:0000313" key="2">
    <source>
        <dbReference type="EMBL" id="QNL94375.1"/>
    </source>
</evidence>
<evidence type="ECO:0000256" key="1">
    <source>
        <dbReference type="SAM" id="MobiDB-lite"/>
    </source>
</evidence>
<organism evidence="2 3">
    <name type="scientific">Aeromicrobium senzhongii</name>
    <dbReference type="NCBI Taxonomy" id="2663859"/>
    <lineage>
        <taxon>Bacteria</taxon>
        <taxon>Bacillati</taxon>
        <taxon>Actinomycetota</taxon>
        <taxon>Actinomycetes</taxon>
        <taxon>Propionibacteriales</taxon>
        <taxon>Nocardioidaceae</taxon>
        <taxon>Aeromicrobium</taxon>
    </lineage>
</organism>
<accession>A0ABX6SUH1</accession>
<evidence type="ECO:0008006" key="4">
    <source>
        <dbReference type="Google" id="ProtNLM"/>
    </source>
</evidence>
<dbReference type="RefSeq" id="WP_154597318.1">
    <property type="nucleotide sequence ID" value="NZ_CP060587.1"/>
</dbReference>